<protein>
    <submittedName>
        <fullName evidence="2">Uncharacterized protein</fullName>
    </submittedName>
</protein>
<evidence type="ECO:0000313" key="4">
    <source>
        <dbReference type="Proteomes" id="UP001152797"/>
    </source>
</evidence>
<evidence type="ECO:0000313" key="2">
    <source>
        <dbReference type="EMBL" id="CAI3989368.1"/>
    </source>
</evidence>
<reference evidence="2" key="1">
    <citation type="submission" date="2022-10" db="EMBL/GenBank/DDBJ databases">
        <authorList>
            <person name="Chen Y."/>
            <person name="Dougan E. K."/>
            <person name="Chan C."/>
            <person name="Rhodes N."/>
            <person name="Thang M."/>
        </authorList>
    </citation>
    <scope>NUCLEOTIDE SEQUENCE</scope>
</reference>
<dbReference type="AlphaFoldDB" id="A0A9P1CE26"/>
<sequence>EVGLTRCQVAIGHRADGSGLASFGFFDTNSSDESQTEGGYDERPPRNIEVFTSPWDVDEAVANE</sequence>
<feature type="region of interest" description="Disordered" evidence="1">
    <location>
        <begin position="26"/>
        <end position="48"/>
    </location>
</feature>
<dbReference type="Proteomes" id="UP001152797">
    <property type="component" value="Unassembled WGS sequence"/>
</dbReference>
<dbReference type="EMBL" id="CAMXCT020001361">
    <property type="protein sequence ID" value="CAL1142743.1"/>
    <property type="molecule type" value="Genomic_DNA"/>
</dbReference>
<gene>
    <name evidence="2" type="ORF">C1SCF055_LOCUS16449</name>
</gene>
<name>A0A9P1CE26_9DINO</name>
<accession>A0A9P1CE26</accession>
<dbReference type="EMBL" id="CAMXCT010001361">
    <property type="protein sequence ID" value="CAI3989368.1"/>
    <property type="molecule type" value="Genomic_DNA"/>
</dbReference>
<feature type="compositionally biased region" description="Polar residues" evidence="1">
    <location>
        <begin position="27"/>
        <end position="37"/>
    </location>
</feature>
<dbReference type="EMBL" id="CAMXCT030001361">
    <property type="protein sequence ID" value="CAL4776680.1"/>
    <property type="molecule type" value="Genomic_DNA"/>
</dbReference>
<proteinExistence type="predicted"/>
<organism evidence="2">
    <name type="scientific">Cladocopium goreaui</name>
    <dbReference type="NCBI Taxonomy" id="2562237"/>
    <lineage>
        <taxon>Eukaryota</taxon>
        <taxon>Sar</taxon>
        <taxon>Alveolata</taxon>
        <taxon>Dinophyceae</taxon>
        <taxon>Suessiales</taxon>
        <taxon>Symbiodiniaceae</taxon>
        <taxon>Cladocopium</taxon>
    </lineage>
</organism>
<feature type="non-terminal residue" evidence="2">
    <location>
        <position position="1"/>
    </location>
</feature>
<feature type="non-terminal residue" evidence="2">
    <location>
        <position position="64"/>
    </location>
</feature>
<evidence type="ECO:0000256" key="1">
    <source>
        <dbReference type="SAM" id="MobiDB-lite"/>
    </source>
</evidence>
<comment type="caution">
    <text evidence="2">The sequence shown here is derived from an EMBL/GenBank/DDBJ whole genome shotgun (WGS) entry which is preliminary data.</text>
</comment>
<keyword evidence="4" id="KW-1185">Reference proteome</keyword>
<evidence type="ECO:0000313" key="3">
    <source>
        <dbReference type="EMBL" id="CAL1142743.1"/>
    </source>
</evidence>
<reference evidence="3" key="2">
    <citation type="submission" date="2024-04" db="EMBL/GenBank/DDBJ databases">
        <authorList>
            <person name="Chen Y."/>
            <person name="Shah S."/>
            <person name="Dougan E. K."/>
            <person name="Thang M."/>
            <person name="Chan C."/>
        </authorList>
    </citation>
    <scope>NUCLEOTIDE SEQUENCE [LARGE SCALE GENOMIC DNA]</scope>
</reference>